<dbReference type="Gene3D" id="3.40.50.300">
    <property type="entry name" value="P-loop containing nucleotide triphosphate hydrolases"/>
    <property type="match status" value="1"/>
</dbReference>
<dbReference type="PANTHER" id="PTHR35894:SF1">
    <property type="entry name" value="PHOSPHORIBULOKINASE _ URIDINE KINASE FAMILY"/>
    <property type="match status" value="1"/>
</dbReference>
<dbReference type="InterPro" id="IPR036680">
    <property type="entry name" value="SPOR-like_sf"/>
</dbReference>
<accession>A0A9E8KPV5</accession>
<dbReference type="InterPro" id="IPR007730">
    <property type="entry name" value="SPOR-like_dom"/>
</dbReference>
<keyword evidence="2" id="KW-1133">Transmembrane helix</keyword>
<gene>
    <name evidence="4" type="ORF">NNL22_12925</name>
</gene>
<keyword evidence="5" id="KW-1185">Reference proteome</keyword>
<dbReference type="InterPro" id="IPR052026">
    <property type="entry name" value="ExeA_AAA_ATPase_DNA-bind"/>
</dbReference>
<feature type="region of interest" description="Disordered" evidence="1">
    <location>
        <begin position="413"/>
        <end position="441"/>
    </location>
</feature>
<dbReference type="InterPro" id="IPR027417">
    <property type="entry name" value="P-loop_NTPase"/>
</dbReference>
<evidence type="ECO:0000256" key="2">
    <source>
        <dbReference type="SAM" id="Phobius"/>
    </source>
</evidence>
<dbReference type="PROSITE" id="PS51724">
    <property type="entry name" value="SPOR"/>
    <property type="match status" value="1"/>
</dbReference>
<dbReference type="Pfam" id="PF13401">
    <property type="entry name" value="AAA_22"/>
    <property type="match status" value="1"/>
</dbReference>
<dbReference type="GO" id="GO:0042834">
    <property type="term" value="F:peptidoglycan binding"/>
    <property type="evidence" value="ECO:0007669"/>
    <property type="project" value="InterPro"/>
</dbReference>
<keyword evidence="2" id="KW-0812">Transmembrane</keyword>
<dbReference type="EMBL" id="CP101527">
    <property type="protein sequence ID" value="UZW73927.1"/>
    <property type="molecule type" value="Genomic_DNA"/>
</dbReference>
<reference evidence="4" key="1">
    <citation type="submission" date="2022-07" db="EMBL/GenBank/DDBJ databases">
        <title>Alkalimarinus sp. nov., isolated from gut of a Alitta virens.</title>
        <authorList>
            <person name="Yang A.I."/>
            <person name="Shin N.-R."/>
        </authorList>
    </citation>
    <scope>NUCLEOTIDE SEQUENCE</scope>
    <source>
        <strain evidence="4">FA028</strain>
    </source>
</reference>
<dbReference type="Gene3D" id="3.30.70.1070">
    <property type="entry name" value="Sporulation related repeat"/>
    <property type="match status" value="1"/>
</dbReference>
<dbReference type="PANTHER" id="PTHR35894">
    <property type="entry name" value="GENERAL SECRETION PATHWAY PROTEIN A-RELATED"/>
    <property type="match status" value="1"/>
</dbReference>
<dbReference type="SUPFAM" id="SSF110997">
    <property type="entry name" value="Sporulation related repeat"/>
    <property type="match status" value="1"/>
</dbReference>
<organism evidence="4 5">
    <name type="scientific">Alkalimarinus sediminis</name>
    <dbReference type="NCBI Taxonomy" id="1632866"/>
    <lineage>
        <taxon>Bacteria</taxon>
        <taxon>Pseudomonadati</taxon>
        <taxon>Pseudomonadota</taxon>
        <taxon>Gammaproteobacteria</taxon>
        <taxon>Alteromonadales</taxon>
        <taxon>Alteromonadaceae</taxon>
        <taxon>Alkalimarinus</taxon>
    </lineage>
</organism>
<evidence type="ECO:0000313" key="4">
    <source>
        <dbReference type="EMBL" id="UZW73927.1"/>
    </source>
</evidence>
<sequence length="567" mass="62451">MNAAVTEHDRNLSLNDQLRDKYQLKTEPFSEATHLFFQGAQRQHNLETLRHLVSYGDMVLLLTGEAGSGKTTLLAELSKHIADGVRMVSLKPSLIASPRKLAHELCKRLDMQQIEGEPVTRTMERVLETCAHNAASGDRLLLVVDDAHKTNRDSFKVLLSTFRGLGGDSGICLLVSGRPEILQSITCEGVDPATCSWIHQIHLKPFSKEDAETYVSLRLIKAGSKVEPEFSDNQRKALYELGKGCPGRINRIAPGVLLDAFEMPQPKTNTPRGFSGLLVGVVVSLLLSFAVIGYQYNLFFSSSDSEVANNGSQETSDESPADNADSRGVTLTEDQKVSTLDRESLLEKIKQAEEKVSELPAVDVEVAQAEVERDDSQSITVSPPVVNVAGEAIYSSEGVIQPSSVVSASRDEIDAAESTIKEDEEGPAVSTKPEQTLKESEKILVQPIKKESGKGADKQVVVDQSLVDQSPARHPRFRDDQWVSSQQKGAYTIQVLGSRNEQTAIKYIESVRTTTELVYIESLYKEKPWYVVVFGVYANKAQARAKMDKLPASVKKQKPWIRSIEGL</sequence>
<dbReference type="KEGG" id="asem:NNL22_12925"/>
<name>A0A9E8KPV5_9ALTE</name>
<feature type="region of interest" description="Disordered" evidence="1">
    <location>
        <begin position="307"/>
        <end position="336"/>
    </location>
</feature>
<proteinExistence type="predicted"/>
<dbReference type="SUPFAM" id="SSF52540">
    <property type="entry name" value="P-loop containing nucleoside triphosphate hydrolases"/>
    <property type="match status" value="1"/>
</dbReference>
<dbReference type="InterPro" id="IPR049945">
    <property type="entry name" value="AAA_22"/>
</dbReference>
<protein>
    <submittedName>
        <fullName evidence="4">AAA family ATPase</fullName>
    </submittedName>
</protein>
<evidence type="ECO:0000256" key="1">
    <source>
        <dbReference type="SAM" id="MobiDB-lite"/>
    </source>
</evidence>
<dbReference type="Pfam" id="PF05036">
    <property type="entry name" value="SPOR"/>
    <property type="match status" value="1"/>
</dbReference>
<feature type="transmembrane region" description="Helical" evidence="2">
    <location>
        <begin position="273"/>
        <end position="296"/>
    </location>
</feature>
<dbReference type="Proteomes" id="UP001164472">
    <property type="component" value="Chromosome"/>
</dbReference>
<evidence type="ECO:0000259" key="3">
    <source>
        <dbReference type="PROSITE" id="PS51724"/>
    </source>
</evidence>
<dbReference type="AlphaFoldDB" id="A0A9E8KPV5"/>
<evidence type="ECO:0000313" key="5">
    <source>
        <dbReference type="Proteomes" id="UP001164472"/>
    </source>
</evidence>
<feature type="domain" description="SPOR" evidence="3">
    <location>
        <begin position="485"/>
        <end position="563"/>
    </location>
</feature>
<dbReference type="GO" id="GO:0016887">
    <property type="term" value="F:ATP hydrolysis activity"/>
    <property type="evidence" value="ECO:0007669"/>
    <property type="project" value="InterPro"/>
</dbReference>
<keyword evidence="2" id="KW-0472">Membrane</keyword>
<dbReference type="RefSeq" id="WP_251811388.1">
    <property type="nucleotide sequence ID" value="NZ_CP101527.1"/>
</dbReference>